<dbReference type="AlphaFoldDB" id="A0A8X7MPC0"/>
<feature type="region of interest" description="Disordered" evidence="1">
    <location>
        <begin position="31"/>
        <end position="66"/>
    </location>
</feature>
<feature type="compositionally biased region" description="Polar residues" evidence="1">
    <location>
        <begin position="31"/>
        <end position="54"/>
    </location>
</feature>
<comment type="caution">
    <text evidence="2">The sequence shown here is derived from an EMBL/GenBank/DDBJ whole genome shotgun (WGS) entry which is preliminary data.</text>
</comment>
<protein>
    <recommendedName>
        <fullName evidence="4">CCHC-type domain-containing protein</fullName>
    </recommendedName>
</protein>
<dbReference type="Proteomes" id="UP000077684">
    <property type="component" value="Unassembled WGS sequence"/>
</dbReference>
<gene>
    <name evidence="2" type="ORF">A4X06_0g6839</name>
</gene>
<dbReference type="EMBL" id="LWDE02001064">
    <property type="protein sequence ID" value="KAE8242588.1"/>
    <property type="molecule type" value="Genomic_DNA"/>
</dbReference>
<accession>A0A8X7MPC0</accession>
<feature type="non-terminal residue" evidence="2">
    <location>
        <position position="1"/>
    </location>
</feature>
<keyword evidence="3" id="KW-1185">Reference proteome</keyword>
<evidence type="ECO:0000313" key="3">
    <source>
        <dbReference type="Proteomes" id="UP000077684"/>
    </source>
</evidence>
<organism evidence="2 3">
    <name type="scientific">Tilletia controversa</name>
    <name type="common">dwarf bunt fungus</name>
    <dbReference type="NCBI Taxonomy" id="13291"/>
    <lineage>
        <taxon>Eukaryota</taxon>
        <taxon>Fungi</taxon>
        <taxon>Dikarya</taxon>
        <taxon>Basidiomycota</taxon>
        <taxon>Ustilaginomycotina</taxon>
        <taxon>Exobasidiomycetes</taxon>
        <taxon>Tilletiales</taxon>
        <taxon>Tilletiaceae</taxon>
        <taxon>Tilletia</taxon>
    </lineage>
</organism>
<reference evidence="2" key="2">
    <citation type="journal article" date="2019" name="IMA Fungus">
        <title>Genome sequencing and comparison of five Tilletia species to identify candidate genes for the detection of regulated species infecting wheat.</title>
        <authorList>
            <person name="Nguyen H.D.T."/>
            <person name="Sultana T."/>
            <person name="Kesanakurti P."/>
            <person name="Hambleton S."/>
        </authorList>
    </citation>
    <scope>NUCLEOTIDE SEQUENCE</scope>
    <source>
        <strain evidence="2">DAOMC 236426</strain>
    </source>
</reference>
<evidence type="ECO:0008006" key="4">
    <source>
        <dbReference type="Google" id="ProtNLM"/>
    </source>
</evidence>
<name>A0A8X7MPC0_9BASI</name>
<evidence type="ECO:0000256" key="1">
    <source>
        <dbReference type="SAM" id="MobiDB-lite"/>
    </source>
</evidence>
<feature type="compositionally biased region" description="Polar residues" evidence="1">
    <location>
        <begin position="415"/>
        <end position="434"/>
    </location>
</feature>
<sequence length="471" mass="51573">PTHYAAIDVIATSQASTTVKLEELKEELQAISKSPPSHPSALSTEENASAWKTVQSRKRTKPRKAPLVQRLPSTDMLITAGDSKSPILKGLSPKAVVAKARAAILTHKSKEGWSRLDDHPIEHIVRAARSLPSGDWILSIGTVGWANHLSMRRKDWISALDPSARLKDANFELAVHLMPREFDPENMDHMQEFWDQNPHSFQSSGFKWAGGQNGKRHGTLLISFRRAADANAILKASVVWDHRLLETRRSVRRPNQCNRCQGFGHVAQGCTKPQTCGKCAGLHPASSCSCPVELPAIRCQTSHECAHLTFKYANCDGHHTAATRSCPARDRAYQAAREEELAKGDMFPVTDTFEALSSSGLDSDFYIGAQNQQYLSDDDESSVDSSSSSVQKMAVAERSEPRSPPIAGPSRRRSASFSITHTTQGQAAQAMDNQPESRKARHTLGTGVHLMSEHSDDASSVSSIDTVCPKV</sequence>
<reference evidence="2" key="1">
    <citation type="submission" date="2016-04" db="EMBL/GenBank/DDBJ databases">
        <authorList>
            <person name="Nguyen H.D."/>
            <person name="Samba Siva P."/>
            <person name="Cullis J."/>
            <person name="Levesque C.A."/>
            <person name="Hambleton S."/>
        </authorList>
    </citation>
    <scope>NUCLEOTIDE SEQUENCE</scope>
    <source>
        <strain evidence="2">DAOMC 236426</strain>
    </source>
</reference>
<feature type="region of interest" description="Disordered" evidence="1">
    <location>
        <begin position="376"/>
        <end position="471"/>
    </location>
</feature>
<proteinExistence type="predicted"/>
<evidence type="ECO:0000313" key="2">
    <source>
        <dbReference type="EMBL" id="KAE8242588.1"/>
    </source>
</evidence>
<feature type="compositionally biased region" description="Basic residues" evidence="1">
    <location>
        <begin position="55"/>
        <end position="64"/>
    </location>
</feature>